<evidence type="ECO:0000313" key="6">
    <source>
        <dbReference type="EMBL" id="KJL48809.1"/>
    </source>
</evidence>
<dbReference type="PATRIC" id="fig|273678.4.peg.971"/>
<dbReference type="GO" id="GO:0046872">
    <property type="term" value="F:metal ion binding"/>
    <property type="evidence" value="ECO:0007669"/>
    <property type="project" value="UniProtKB-KW"/>
</dbReference>
<comment type="cofactor">
    <cofactor evidence="1">
        <name>Mg(2+)</name>
        <dbReference type="ChEBI" id="CHEBI:18420"/>
    </cofactor>
</comment>
<dbReference type="Gene3D" id="3.20.20.370">
    <property type="entry name" value="Glycoside hydrolase/deacetylase"/>
    <property type="match status" value="1"/>
</dbReference>
<protein>
    <recommendedName>
        <fullName evidence="8">ChbG/HpnK family deacetylase</fullName>
    </recommendedName>
</protein>
<keyword evidence="3" id="KW-0378">Hydrolase</keyword>
<evidence type="ECO:0000256" key="1">
    <source>
        <dbReference type="ARBA" id="ARBA00001946"/>
    </source>
</evidence>
<keyword evidence="7" id="KW-1185">Reference proteome</keyword>
<evidence type="ECO:0000256" key="2">
    <source>
        <dbReference type="ARBA" id="ARBA00022723"/>
    </source>
</evidence>
<dbReference type="PANTHER" id="PTHR31609">
    <property type="entry name" value="YDJC DEACETYLASE FAMILY MEMBER"/>
    <property type="match status" value="1"/>
</dbReference>
<dbReference type="GO" id="GO:0019213">
    <property type="term" value="F:deacetylase activity"/>
    <property type="evidence" value="ECO:0007669"/>
    <property type="project" value="TreeGrafter"/>
</dbReference>
<dbReference type="InterPro" id="IPR011330">
    <property type="entry name" value="Glyco_hydro/deAcase_b/a-brl"/>
</dbReference>
<accession>A0A0M2HWJ0</accession>
<evidence type="ECO:0000256" key="4">
    <source>
        <dbReference type="ARBA" id="ARBA00022842"/>
    </source>
</evidence>
<evidence type="ECO:0000256" key="3">
    <source>
        <dbReference type="ARBA" id="ARBA00022801"/>
    </source>
</evidence>
<evidence type="ECO:0000256" key="5">
    <source>
        <dbReference type="ARBA" id="ARBA00023277"/>
    </source>
</evidence>
<dbReference type="InterPro" id="IPR006879">
    <property type="entry name" value="YdjC-like"/>
</dbReference>
<comment type="caution">
    <text evidence="6">The sequence shown here is derived from an EMBL/GenBank/DDBJ whole genome shotgun (WGS) entry which is preliminary data.</text>
</comment>
<proteinExistence type="predicted"/>
<gene>
    <name evidence="6" type="ORF">RS84_00976</name>
</gene>
<dbReference type="PANTHER" id="PTHR31609:SF1">
    <property type="entry name" value="CARBOHYDRATE DEACETYLASE"/>
    <property type="match status" value="1"/>
</dbReference>
<keyword evidence="5" id="KW-0119">Carbohydrate metabolism</keyword>
<dbReference type="EMBL" id="JYJB01000006">
    <property type="protein sequence ID" value="KJL48809.1"/>
    <property type="molecule type" value="Genomic_DNA"/>
</dbReference>
<dbReference type="RefSeq" id="WP_052676217.1">
    <property type="nucleotide sequence ID" value="NZ_JYJB01000006.1"/>
</dbReference>
<evidence type="ECO:0000313" key="7">
    <source>
        <dbReference type="Proteomes" id="UP000033900"/>
    </source>
</evidence>
<dbReference type="GO" id="GO:0005975">
    <property type="term" value="P:carbohydrate metabolic process"/>
    <property type="evidence" value="ECO:0007669"/>
    <property type="project" value="InterPro"/>
</dbReference>
<sequence>MISDLADRLGLAPGARAIIINADDFGMCHAANTAISGLLDAGAADSATIMVPCAWSPEALAFAASRTDLDVGVHLVLTSEWRRYRWRPLTGTATTLVDADGFFPVDVVSVEQLASEADVEAELGAQLQAALDAGVDVTHLDNHMGSVYGLATGRDFLTPVLGLAARHGLPFRLPRSMDGVGVDAGLQHLLDRATAAADALGVEIIDRLWSHPFELVGEGTPQEETYEQMRDGFIGLLRAVPAGVTEIYVHPMVDDDELRAAVDFAAAKRGYERRLLTDPAVLQAIADEGLVRIGWRSLRDLQRAAAR</sequence>
<organism evidence="6 7">
    <name type="scientific">Microbacterium hydrocarbonoxydans</name>
    <dbReference type="NCBI Taxonomy" id="273678"/>
    <lineage>
        <taxon>Bacteria</taxon>
        <taxon>Bacillati</taxon>
        <taxon>Actinomycetota</taxon>
        <taxon>Actinomycetes</taxon>
        <taxon>Micrococcales</taxon>
        <taxon>Microbacteriaceae</taxon>
        <taxon>Microbacterium</taxon>
    </lineage>
</organism>
<keyword evidence="2" id="KW-0479">Metal-binding</keyword>
<dbReference type="AlphaFoldDB" id="A0A0M2HWJ0"/>
<reference evidence="6 7" key="1">
    <citation type="submission" date="2015-02" db="EMBL/GenBank/DDBJ databases">
        <title>Draft genome sequences of ten Microbacterium spp. with emphasis on heavy metal contaminated environments.</title>
        <authorList>
            <person name="Corretto E."/>
        </authorList>
    </citation>
    <scope>NUCLEOTIDE SEQUENCE [LARGE SCALE GENOMIC DNA]</scope>
    <source>
        <strain evidence="6 7">SA35</strain>
    </source>
</reference>
<dbReference type="CDD" id="cd10802">
    <property type="entry name" value="YdjC_TTHB029_like"/>
    <property type="match status" value="1"/>
</dbReference>
<dbReference type="STRING" id="273678.RS84_00976"/>
<name>A0A0M2HWJ0_9MICO</name>
<dbReference type="SUPFAM" id="SSF88713">
    <property type="entry name" value="Glycoside hydrolase/deacetylase"/>
    <property type="match status" value="1"/>
</dbReference>
<dbReference type="Proteomes" id="UP000033900">
    <property type="component" value="Unassembled WGS sequence"/>
</dbReference>
<keyword evidence="4" id="KW-0460">Magnesium</keyword>
<dbReference type="Pfam" id="PF04794">
    <property type="entry name" value="YdjC"/>
    <property type="match status" value="1"/>
</dbReference>
<dbReference type="GO" id="GO:0016787">
    <property type="term" value="F:hydrolase activity"/>
    <property type="evidence" value="ECO:0007669"/>
    <property type="project" value="UniProtKB-KW"/>
</dbReference>
<evidence type="ECO:0008006" key="8">
    <source>
        <dbReference type="Google" id="ProtNLM"/>
    </source>
</evidence>
<dbReference type="OrthoDB" id="9774177at2"/>